<reference evidence="2 3" key="1">
    <citation type="submission" date="2018-12" db="EMBL/GenBank/DDBJ databases">
        <authorList>
            <consortium name="Pathogen Informatics"/>
        </authorList>
    </citation>
    <scope>NUCLEOTIDE SEQUENCE [LARGE SCALE GENOMIC DNA]</scope>
    <source>
        <strain evidence="2 3">NCTC12742</strain>
    </source>
</reference>
<gene>
    <name evidence="2" type="ORF">NCTC12742_01460</name>
</gene>
<evidence type="ECO:0000259" key="1">
    <source>
        <dbReference type="Pfam" id="PF04577"/>
    </source>
</evidence>
<name>A0A3S5C4C1_9NEIS</name>
<dbReference type="GO" id="GO:0016757">
    <property type="term" value="F:glycosyltransferase activity"/>
    <property type="evidence" value="ECO:0007669"/>
    <property type="project" value="InterPro"/>
</dbReference>
<feature type="domain" description="Glycosyltransferase 61 catalytic" evidence="1">
    <location>
        <begin position="146"/>
        <end position="316"/>
    </location>
</feature>
<protein>
    <submittedName>
        <fullName evidence="2">Capsular polysaccharide biosynthesis protein</fullName>
    </submittedName>
</protein>
<proteinExistence type="predicted"/>
<sequence length="384" mass="44972">MFSYHPLDLRRLDEKTISNCTFYQFEKSQKLNFSSKKFFEKQEDSIKLEELSQIFTDSYTAPEVFSVKINECTVTPRCPKLPRYWGMFFDKYYAFNFINDMAKVNFQKFGFFEVNNNIINVNINTIPKVRIEGISLWLYPFGNLDHLLRECLPILNFISQMGFKLNDLNYITPELDDQLLKFLVELGLPKENIIRIDHKWLSFEQLIIPCFGSFGHLHTPTMHYIHTANRVVSSLTKENHLVAKTSHKRIYVSRNKATFRKTLNEYVLEEELQKRGFVIIDPGVFSKSDQVKLFKDAEIIVGPHGMGIANSAFSQNLKLILEIMNTDYNRVSYFRTAQLRNATYAAYYVEPTHSNYRNNQTLAGDIIIDKNKFLEFLDKVMDSL</sequence>
<evidence type="ECO:0000313" key="2">
    <source>
        <dbReference type="EMBL" id="VEJ51562.1"/>
    </source>
</evidence>
<dbReference type="STRING" id="28091.SAMEA3174300_00020"/>
<dbReference type="AlphaFoldDB" id="A0A3S5C4C1"/>
<dbReference type="InterPro" id="IPR049625">
    <property type="entry name" value="Glyco_transf_61_cat"/>
</dbReference>
<dbReference type="Proteomes" id="UP000272771">
    <property type="component" value="Chromosome"/>
</dbReference>
<dbReference type="RefSeq" id="WP_004283917.1">
    <property type="nucleotide sequence ID" value="NZ_CAUJRG010000001.1"/>
</dbReference>
<dbReference type="EMBL" id="LR134533">
    <property type="protein sequence ID" value="VEJ51562.1"/>
    <property type="molecule type" value="Genomic_DNA"/>
</dbReference>
<organism evidence="2 3">
    <name type="scientific">Neisseria weaveri</name>
    <dbReference type="NCBI Taxonomy" id="28091"/>
    <lineage>
        <taxon>Bacteria</taxon>
        <taxon>Pseudomonadati</taxon>
        <taxon>Pseudomonadota</taxon>
        <taxon>Betaproteobacteria</taxon>
        <taxon>Neisseriales</taxon>
        <taxon>Neisseriaceae</taxon>
        <taxon>Neisseria</taxon>
    </lineage>
</organism>
<dbReference type="Pfam" id="PF04577">
    <property type="entry name" value="Glyco_transf_61"/>
    <property type="match status" value="1"/>
</dbReference>
<dbReference type="OrthoDB" id="8536760at2"/>
<keyword evidence="3" id="KW-1185">Reference proteome</keyword>
<accession>A0A3S5C4C1</accession>
<evidence type="ECO:0000313" key="3">
    <source>
        <dbReference type="Proteomes" id="UP000272771"/>
    </source>
</evidence>